<dbReference type="InterPro" id="IPR005538">
    <property type="entry name" value="LrgA/CidA"/>
</dbReference>
<name>A0ABS4GJ11_9BACL</name>
<keyword evidence="4 6" id="KW-1133">Transmembrane helix</keyword>
<evidence type="ECO:0000313" key="7">
    <source>
        <dbReference type="EMBL" id="MBP1930231.1"/>
    </source>
</evidence>
<feature type="transmembrane region" description="Helical" evidence="6">
    <location>
        <begin position="65"/>
        <end position="84"/>
    </location>
</feature>
<dbReference type="RefSeq" id="WP_209808071.1">
    <property type="nucleotide sequence ID" value="NZ_JAGGKT010000001.1"/>
</dbReference>
<comment type="subcellular location">
    <subcellularLocation>
        <location evidence="1">Cell membrane</location>
        <topology evidence="1">Multi-pass membrane protein</topology>
    </subcellularLocation>
</comment>
<dbReference type="PANTHER" id="PTHR33931:SF2">
    <property type="entry name" value="HOLIN-LIKE PROTEIN CIDA"/>
    <property type="match status" value="1"/>
</dbReference>
<keyword evidence="5 6" id="KW-0472">Membrane</keyword>
<feature type="transmembrane region" description="Helical" evidence="6">
    <location>
        <begin position="90"/>
        <end position="113"/>
    </location>
</feature>
<evidence type="ECO:0000313" key="8">
    <source>
        <dbReference type="Proteomes" id="UP001519343"/>
    </source>
</evidence>
<dbReference type="PANTHER" id="PTHR33931">
    <property type="entry name" value="HOLIN-LIKE PROTEIN CIDA-RELATED"/>
    <property type="match status" value="1"/>
</dbReference>
<gene>
    <name evidence="7" type="ORF">J2Z37_000218</name>
</gene>
<keyword evidence="2" id="KW-1003">Cell membrane</keyword>
<keyword evidence="3 6" id="KW-0812">Transmembrane</keyword>
<reference evidence="7 8" key="1">
    <citation type="submission" date="2021-03" db="EMBL/GenBank/DDBJ databases">
        <title>Genomic Encyclopedia of Type Strains, Phase IV (KMG-IV): sequencing the most valuable type-strain genomes for metagenomic binning, comparative biology and taxonomic classification.</title>
        <authorList>
            <person name="Goeker M."/>
        </authorList>
    </citation>
    <scope>NUCLEOTIDE SEQUENCE [LARGE SCALE GENOMIC DNA]</scope>
    <source>
        <strain evidence="7 8">DSM 24738</strain>
    </source>
</reference>
<comment type="caution">
    <text evidence="7">The sequence shown here is derived from an EMBL/GenBank/DDBJ whole genome shotgun (WGS) entry which is preliminary data.</text>
</comment>
<dbReference type="Pfam" id="PF03788">
    <property type="entry name" value="LrgA"/>
    <property type="match status" value="1"/>
</dbReference>
<accession>A0ABS4GJ11</accession>
<proteinExistence type="predicted"/>
<feature type="transmembrane region" description="Helical" evidence="6">
    <location>
        <begin position="7"/>
        <end position="26"/>
    </location>
</feature>
<evidence type="ECO:0000256" key="6">
    <source>
        <dbReference type="SAM" id="Phobius"/>
    </source>
</evidence>
<protein>
    <submittedName>
        <fullName evidence="7">Holin-like protein</fullName>
    </submittedName>
</protein>
<dbReference type="Proteomes" id="UP001519343">
    <property type="component" value="Unassembled WGS sequence"/>
</dbReference>
<evidence type="ECO:0000256" key="1">
    <source>
        <dbReference type="ARBA" id="ARBA00004651"/>
    </source>
</evidence>
<organism evidence="7 8">
    <name type="scientific">Ammoniphilus resinae</name>
    <dbReference type="NCBI Taxonomy" id="861532"/>
    <lineage>
        <taxon>Bacteria</taxon>
        <taxon>Bacillati</taxon>
        <taxon>Bacillota</taxon>
        <taxon>Bacilli</taxon>
        <taxon>Bacillales</taxon>
        <taxon>Paenibacillaceae</taxon>
        <taxon>Aneurinibacillus group</taxon>
        <taxon>Ammoniphilus</taxon>
    </lineage>
</organism>
<evidence type="ECO:0000256" key="5">
    <source>
        <dbReference type="ARBA" id="ARBA00023136"/>
    </source>
</evidence>
<evidence type="ECO:0000256" key="4">
    <source>
        <dbReference type="ARBA" id="ARBA00022989"/>
    </source>
</evidence>
<evidence type="ECO:0000256" key="3">
    <source>
        <dbReference type="ARBA" id="ARBA00022692"/>
    </source>
</evidence>
<sequence length="135" mass="15453">MKTKKWLKIIFQIIAISLFYEGIRWFVGFLEIPFPPNVLGMVILFFLLVAGIIPISWISDGADFLLKYMPILFVPFGVAMMNYWNTIKSSGVPLFLVLTLSSFMVAAATGYSARYWQQRKNKEENSEVSAYADHI</sequence>
<feature type="transmembrane region" description="Helical" evidence="6">
    <location>
        <begin position="38"/>
        <end position="58"/>
    </location>
</feature>
<dbReference type="EMBL" id="JAGGKT010000001">
    <property type="protein sequence ID" value="MBP1930231.1"/>
    <property type="molecule type" value="Genomic_DNA"/>
</dbReference>
<keyword evidence="8" id="KW-1185">Reference proteome</keyword>
<evidence type="ECO:0000256" key="2">
    <source>
        <dbReference type="ARBA" id="ARBA00022475"/>
    </source>
</evidence>